<evidence type="ECO:0000313" key="3">
    <source>
        <dbReference type="Proteomes" id="UP001520654"/>
    </source>
</evidence>
<keyword evidence="1" id="KW-0732">Signal</keyword>
<feature type="signal peptide" evidence="1">
    <location>
        <begin position="1"/>
        <end position="34"/>
    </location>
</feature>
<evidence type="ECO:0008006" key="4">
    <source>
        <dbReference type="Google" id="ProtNLM"/>
    </source>
</evidence>
<protein>
    <recommendedName>
        <fullName evidence="4">DUF5602 domain-containing protein</fullName>
    </recommendedName>
</protein>
<reference evidence="2 3" key="1">
    <citation type="submission" date="2021-08" db="EMBL/GenBank/DDBJ databases">
        <title>Genomic Architecture of Streptomyces flavotricini NGL1 and Streptomyces erythrochromogenes HMS4 With Differential Plant Beneficial attributes and laccase production capabilities.</title>
        <authorList>
            <person name="Salwan R."/>
            <person name="Kaur R."/>
            <person name="Sharma V."/>
        </authorList>
    </citation>
    <scope>NUCLEOTIDE SEQUENCE [LARGE SCALE GENOMIC DNA]</scope>
    <source>
        <strain evidence="2 3">NGL1</strain>
    </source>
</reference>
<comment type="caution">
    <text evidence="2">The sequence shown here is derived from an EMBL/GenBank/DDBJ whole genome shotgun (WGS) entry which is preliminary data.</text>
</comment>
<accession>A0ABS8EFR6</accession>
<organism evidence="2 3">
    <name type="scientific">Streptomyces flavotricini</name>
    <dbReference type="NCBI Taxonomy" id="66888"/>
    <lineage>
        <taxon>Bacteria</taxon>
        <taxon>Bacillati</taxon>
        <taxon>Actinomycetota</taxon>
        <taxon>Actinomycetes</taxon>
        <taxon>Kitasatosporales</taxon>
        <taxon>Streptomycetaceae</taxon>
        <taxon>Streptomyces</taxon>
    </lineage>
</organism>
<gene>
    <name evidence="2" type="ORF">K7B10_35505</name>
</gene>
<evidence type="ECO:0000256" key="1">
    <source>
        <dbReference type="SAM" id="SignalP"/>
    </source>
</evidence>
<dbReference type="EMBL" id="JAINUL010000001">
    <property type="protein sequence ID" value="MCC0100000.1"/>
    <property type="molecule type" value="Genomic_DNA"/>
</dbReference>
<dbReference type="RefSeq" id="WP_229343154.1">
    <property type="nucleotide sequence ID" value="NZ_JAINUL010000001.1"/>
</dbReference>
<proteinExistence type="predicted"/>
<sequence>MKTFRTSRTRSTAFAALGSAALLAALLSATGRPAAPPPPSGSAARMPACGPNTGGAACSVYGRAARLGDGTVRTYSEYQGGIPKALGVALTAQAVTGLPTSAATDGKHCYDADADGHLDGMHECVGGHSLELGLPATPAAAAGVPFQWVLFNWNPHGHNPHGRYDVAHFDVHFYLAPRDVRTAIKTGGCALLIACDQLAAAGKPVPAAYLPAGYPASSPQTAEGAMGAHLDSRPPTTGTLSGQTFIYGAYAGDLIFMEPMLTRDFLERHRTAPAHRTCEAIPQPAAWRIPGWYPTQYCTAYRPDRGDYTVSLTDFVHSGGANGIASAVR</sequence>
<feature type="chain" id="PRO_5047292089" description="DUF5602 domain-containing protein" evidence="1">
    <location>
        <begin position="35"/>
        <end position="329"/>
    </location>
</feature>
<name>A0ABS8EFR6_9ACTN</name>
<dbReference type="Proteomes" id="UP001520654">
    <property type="component" value="Unassembled WGS sequence"/>
</dbReference>
<evidence type="ECO:0000313" key="2">
    <source>
        <dbReference type="EMBL" id="MCC0100000.1"/>
    </source>
</evidence>
<keyword evidence="3" id="KW-1185">Reference proteome</keyword>